<comment type="caution">
    <text evidence="1">The sequence shown here is derived from an EMBL/GenBank/DDBJ whole genome shotgun (WGS) entry which is preliminary data.</text>
</comment>
<dbReference type="Proteomes" id="UP000703269">
    <property type="component" value="Unassembled WGS sequence"/>
</dbReference>
<accession>A0A9P3LGV3</accession>
<reference evidence="1 2" key="1">
    <citation type="submission" date="2021-08" db="EMBL/GenBank/DDBJ databases">
        <title>Draft Genome Sequence of Phanerochaete sordida strain YK-624.</title>
        <authorList>
            <person name="Mori T."/>
            <person name="Dohra H."/>
            <person name="Suzuki T."/>
            <person name="Kawagishi H."/>
            <person name="Hirai H."/>
        </authorList>
    </citation>
    <scope>NUCLEOTIDE SEQUENCE [LARGE SCALE GENOMIC DNA]</scope>
    <source>
        <strain evidence="1 2">YK-624</strain>
    </source>
</reference>
<keyword evidence="2" id="KW-1185">Reference proteome</keyword>
<evidence type="ECO:0000313" key="2">
    <source>
        <dbReference type="Proteomes" id="UP000703269"/>
    </source>
</evidence>
<sequence>MPSLPLPPLSETSMGPSYVDPYIQSAYNSVLDAERRATGSDMDLMHARVIGFLMIALHDFRGTLKLSAIKQVSKGVRSPLTGQVDSAVYELGEMYRVHLLRAFRKSKGSLPPPSQHPSRPSFTTLEDMLKDALDGSGKDHESVKNRALARDGFCCMLSGNYGYDRTSVSRLPELKQSALRMVTTNCCYILSESTLQNVDPEDPECNDNREYTGKVLSVLESFGLGSLVRSVSTLNGIHHLSNVLTMSMQLHDLFDDLSLWLEGTGTPHEYNICVSDQLLMPSDIKERTVRFWVHVKDVDEETLPLPDPALLALHAACARAVNMSGAAEYMDKIDCDAEDLQVLAEDGSSSGILLEKMRSIAVFS</sequence>
<dbReference type="OrthoDB" id="2104739at2759"/>
<proteinExistence type="predicted"/>
<dbReference type="AlphaFoldDB" id="A0A9P3LGV3"/>
<evidence type="ECO:0000313" key="1">
    <source>
        <dbReference type="EMBL" id="GJE94029.1"/>
    </source>
</evidence>
<gene>
    <name evidence="1" type="ORF">PsYK624_101970</name>
</gene>
<organism evidence="1 2">
    <name type="scientific">Phanerochaete sordida</name>
    <dbReference type="NCBI Taxonomy" id="48140"/>
    <lineage>
        <taxon>Eukaryota</taxon>
        <taxon>Fungi</taxon>
        <taxon>Dikarya</taxon>
        <taxon>Basidiomycota</taxon>
        <taxon>Agaricomycotina</taxon>
        <taxon>Agaricomycetes</taxon>
        <taxon>Polyporales</taxon>
        <taxon>Phanerochaetaceae</taxon>
        <taxon>Phanerochaete</taxon>
    </lineage>
</organism>
<evidence type="ECO:0008006" key="3">
    <source>
        <dbReference type="Google" id="ProtNLM"/>
    </source>
</evidence>
<protein>
    <recommendedName>
        <fullName evidence="3">HNH nuclease domain-containing protein</fullName>
    </recommendedName>
</protein>
<dbReference type="EMBL" id="BPQB01000037">
    <property type="protein sequence ID" value="GJE94029.1"/>
    <property type="molecule type" value="Genomic_DNA"/>
</dbReference>
<name>A0A9P3LGV3_9APHY</name>